<dbReference type="SUPFAM" id="SSF48452">
    <property type="entry name" value="TPR-like"/>
    <property type="match status" value="1"/>
</dbReference>
<organism evidence="8 9">
    <name type="scientific">Streptantibioticus ferralitis</name>
    <dbReference type="NCBI Taxonomy" id="236510"/>
    <lineage>
        <taxon>Bacteria</taxon>
        <taxon>Bacillati</taxon>
        <taxon>Actinomycetota</taxon>
        <taxon>Actinomycetes</taxon>
        <taxon>Kitasatosporales</taxon>
        <taxon>Streptomycetaceae</taxon>
        <taxon>Streptantibioticus</taxon>
    </lineage>
</organism>
<dbReference type="Gene3D" id="1.25.40.10">
    <property type="entry name" value="Tetratricopeptide repeat domain"/>
    <property type="match status" value="1"/>
</dbReference>
<evidence type="ECO:0000313" key="8">
    <source>
        <dbReference type="EMBL" id="MDF2256511.1"/>
    </source>
</evidence>
<dbReference type="InterPro" id="IPR036388">
    <property type="entry name" value="WH-like_DNA-bd_sf"/>
</dbReference>
<keyword evidence="2" id="KW-0902">Two-component regulatory system</keyword>
<evidence type="ECO:0000256" key="1">
    <source>
        <dbReference type="ARBA" id="ARBA00005820"/>
    </source>
</evidence>
<protein>
    <submittedName>
        <fullName evidence="8">AfsR/SARP family transcriptional regulator</fullName>
    </submittedName>
</protein>
<comment type="similarity">
    <text evidence="1">Belongs to the AfsR/DnrI/RedD regulatory family.</text>
</comment>
<keyword evidence="5" id="KW-0804">Transcription</keyword>
<dbReference type="InterPro" id="IPR005158">
    <property type="entry name" value="BTAD"/>
</dbReference>
<dbReference type="PANTHER" id="PTHR35807:SF1">
    <property type="entry name" value="TRANSCRIPTIONAL REGULATOR REDD"/>
    <property type="match status" value="1"/>
</dbReference>
<dbReference type="InterPro" id="IPR051677">
    <property type="entry name" value="AfsR-DnrI-RedD_regulator"/>
</dbReference>
<gene>
    <name evidence="8" type="ORF">P2L57_12435</name>
</gene>
<dbReference type="InterPro" id="IPR011990">
    <property type="entry name" value="TPR-like_helical_dom_sf"/>
</dbReference>
<sequence>MEIHVLGPVRVRIGDQSIVPTAGKPKQVLTLLALRCGRVVPVSTLMEEIWGDKVPRSGTTTLQTYILQLRKLIARSLPAGCQLSAKDLLVTHFNGYQLAITPSAYDLREFERLTVEGDAALAAGDAETASRQLGRALELWSGSALMDVPAGQVLEMEAMGMEEARMRAQELRIIADLQLGRHAMLIPELRMLVAQCPMHENFCAMLMIALQRSGAPWRALQVFRNLRQILIGELGVEPSSRLQRLHQAVLSNVPDLPLAAYDLA</sequence>
<dbReference type="PROSITE" id="PS51755">
    <property type="entry name" value="OMPR_PHOB"/>
    <property type="match status" value="1"/>
</dbReference>
<evidence type="ECO:0000259" key="7">
    <source>
        <dbReference type="PROSITE" id="PS51755"/>
    </source>
</evidence>
<dbReference type="SMART" id="SM01043">
    <property type="entry name" value="BTAD"/>
    <property type="match status" value="1"/>
</dbReference>
<accession>A0ABT5YY29</accession>
<keyword evidence="4 6" id="KW-0238">DNA-binding</keyword>
<evidence type="ECO:0000256" key="2">
    <source>
        <dbReference type="ARBA" id="ARBA00023012"/>
    </source>
</evidence>
<evidence type="ECO:0000256" key="5">
    <source>
        <dbReference type="ARBA" id="ARBA00023163"/>
    </source>
</evidence>
<dbReference type="InterPro" id="IPR016032">
    <property type="entry name" value="Sig_transdc_resp-reg_C-effctor"/>
</dbReference>
<feature type="domain" description="OmpR/PhoB-type" evidence="7">
    <location>
        <begin position="1"/>
        <end position="100"/>
    </location>
</feature>
<keyword evidence="3" id="KW-0805">Transcription regulation</keyword>
<dbReference type="EMBL" id="JARHTQ010000006">
    <property type="protein sequence ID" value="MDF2256511.1"/>
    <property type="molecule type" value="Genomic_DNA"/>
</dbReference>
<dbReference type="SUPFAM" id="SSF46894">
    <property type="entry name" value="C-terminal effector domain of the bipartite response regulators"/>
    <property type="match status" value="1"/>
</dbReference>
<dbReference type="CDD" id="cd15831">
    <property type="entry name" value="BTAD"/>
    <property type="match status" value="1"/>
</dbReference>
<feature type="DNA-binding region" description="OmpR/PhoB-type" evidence="6">
    <location>
        <begin position="1"/>
        <end position="100"/>
    </location>
</feature>
<evidence type="ECO:0000256" key="3">
    <source>
        <dbReference type="ARBA" id="ARBA00023015"/>
    </source>
</evidence>
<dbReference type="SMART" id="SM00862">
    <property type="entry name" value="Trans_reg_C"/>
    <property type="match status" value="1"/>
</dbReference>
<proteinExistence type="inferred from homology"/>
<comment type="caution">
    <text evidence="8">The sequence shown here is derived from an EMBL/GenBank/DDBJ whole genome shotgun (WGS) entry which is preliminary data.</text>
</comment>
<reference evidence="8 9" key="1">
    <citation type="submission" date="2023-03" db="EMBL/GenBank/DDBJ databases">
        <title>Draft genome sequence of type strain Streptomyces ferralitis JCM 14344.</title>
        <authorList>
            <person name="Klaysubun C."/>
            <person name="Duangmal K."/>
        </authorList>
    </citation>
    <scope>NUCLEOTIDE SEQUENCE [LARGE SCALE GENOMIC DNA]</scope>
    <source>
        <strain evidence="8 9">JCM 14344</strain>
    </source>
</reference>
<dbReference type="Pfam" id="PF03704">
    <property type="entry name" value="BTAD"/>
    <property type="match status" value="1"/>
</dbReference>
<evidence type="ECO:0000256" key="4">
    <source>
        <dbReference type="ARBA" id="ARBA00023125"/>
    </source>
</evidence>
<dbReference type="PANTHER" id="PTHR35807">
    <property type="entry name" value="TRANSCRIPTIONAL REGULATOR REDD-RELATED"/>
    <property type="match status" value="1"/>
</dbReference>
<keyword evidence="9" id="KW-1185">Reference proteome</keyword>
<evidence type="ECO:0000256" key="6">
    <source>
        <dbReference type="PROSITE-ProRule" id="PRU01091"/>
    </source>
</evidence>
<dbReference type="Pfam" id="PF00486">
    <property type="entry name" value="Trans_reg_C"/>
    <property type="match status" value="1"/>
</dbReference>
<evidence type="ECO:0000313" key="9">
    <source>
        <dbReference type="Proteomes" id="UP001220022"/>
    </source>
</evidence>
<name>A0ABT5YY29_9ACTN</name>
<dbReference type="Proteomes" id="UP001220022">
    <property type="component" value="Unassembled WGS sequence"/>
</dbReference>
<dbReference type="Gene3D" id="1.10.10.10">
    <property type="entry name" value="Winged helix-like DNA-binding domain superfamily/Winged helix DNA-binding domain"/>
    <property type="match status" value="1"/>
</dbReference>
<dbReference type="InterPro" id="IPR001867">
    <property type="entry name" value="OmpR/PhoB-type_DNA-bd"/>
</dbReference>